<comment type="caution">
    <text evidence="2">The sequence shown here is derived from an EMBL/GenBank/DDBJ whole genome shotgun (WGS) entry which is preliminary data.</text>
</comment>
<dbReference type="PANTHER" id="PTHR42912">
    <property type="entry name" value="METHYLTRANSFERASE"/>
    <property type="match status" value="1"/>
</dbReference>
<dbReference type="RefSeq" id="WP_048676913.1">
    <property type="nucleotide sequence ID" value="NZ_CBTJ020000113.1"/>
</dbReference>
<dbReference type="CDD" id="cd02440">
    <property type="entry name" value="AdoMet_MTases"/>
    <property type="match status" value="1"/>
</dbReference>
<dbReference type="EMBL" id="CBTJ020000113">
    <property type="protein sequence ID" value="CDI04601.1"/>
    <property type="molecule type" value="Genomic_DNA"/>
</dbReference>
<dbReference type="OrthoDB" id="6681190at2"/>
<evidence type="ECO:0000313" key="2">
    <source>
        <dbReference type="EMBL" id="CDI04601.1"/>
    </source>
</evidence>
<accession>W6M9D2</accession>
<organism evidence="2 3">
    <name type="scientific">Candidatus Competibacter denitrificans Run_A_D11</name>
    <dbReference type="NCBI Taxonomy" id="1400863"/>
    <lineage>
        <taxon>Bacteria</taxon>
        <taxon>Pseudomonadati</taxon>
        <taxon>Pseudomonadota</taxon>
        <taxon>Gammaproteobacteria</taxon>
        <taxon>Candidatus Competibacteraceae</taxon>
        <taxon>Candidatus Competibacter</taxon>
    </lineage>
</organism>
<protein>
    <submittedName>
        <fullName evidence="2">Methyltransferase type 11</fullName>
    </submittedName>
</protein>
<sequence length="215" mass="23659">MPDLALLYDDLAETYAAGRHLFDTTPVLEEFARFLPPGVRVLDAGCGAGEPVARYFVERGDTVTGIDLSERMLALARRQVPEATFQRMDVRALEFPPASFDGIAAVYVVFHLPRAEHAALFSGFARVLTPGGALLLTLATREYTGQDEFDGEREFLGRRRPYSHDRPEVGLGKLQAAGLAVVSARLIDTGGETFYWVIARKPVEQKGIPPDHDTL</sequence>
<keyword evidence="3" id="KW-1185">Reference proteome</keyword>
<keyword evidence="2" id="KW-0489">Methyltransferase</keyword>
<reference evidence="2" key="1">
    <citation type="submission" date="2013-07" db="EMBL/GenBank/DDBJ databases">
        <authorList>
            <person name="McIlroy S."/>
        </authorList>
    </citation>
    <scope>NUCLEOTIDE SEQUENCE [LARGE SCALE GENOMIC DNA]</scope>
    <source>
        <strain evidence="2">Run_A_D11</strain>
    </source>
</reference>
<keyword evidence="2" id="KW-0808">Transferase</keyword>
<dbReference type="InterPro" id="IPR029063">
    <property type="entry name" value="SAM-dependent_MTases_sf"/>
</dbReference>
<gene>
    <name evidence="2" type="ORF">BN873_p10045</name>
</gene>
<dbReference type="Gene3D" id="3.40.50.150">
    <property type="entry name" value="Vaccinia Virus protein VP39"/>
    <property type="match status" value="1"/>
</dbReference>
<dbReference type="Pfam" id="PF13649">
    <property type="entry name" value="Methyltransf_25"/>
    <property type="match status" value="1"/>
</dbReference>
<dbReference type="InterPro" id="IPR041698">
    <property type="entry name" value="Methyltransf_25"/>
</dbReference>
<evidence type="ECO:0000313" key="3">
    <source>
        <dbReference type="Proteomes" id="UP000035760"/>
    </source>
</evidence>
<dbReference type="GO" id="GO:0032259">
    <property type="term" value="P:methylation"/>
    <property type="evidence" value="ECO:0007669"/>
    <property type="project" value="UniProtKB-KW"/>
</dbReference>
<dbReference type="SUPFAM" id="SSF53335">
    <property type="entry name" value="S-adenosyl-L-methionine-dependent methyltransferases"/>
    <property type="match status" value="1"/>
</dbReference>
<dbReference type="Proteomes" id="UP000035760">
    <property type="component" value="Unassembled WGS sequence"/>
</dbReference>
<evidence type="ECO:0000259" key="1">
    <source>
        <dbReference type="Pfam" id="PF13649"/>
    </source>
</evidence>
<dbReference type="GO" id="GO:0008168">
    <property type="term" value="F:methyltransferase activity"/>
    <property type="evidence" value="ECO:0007669"/>
    <property type="project" value="UniProtKB-KW"/>
</dbReference>
<feature type="domain" description="Methyltransferase" evidence="1">
    <location>
        <begin position="41"/>
        <end position="132"/>
    </location>
</feature>
<dbReference type="AlphaFoldDB" id="W6M9D2"/>
<dbReference type="InterPro" id="IPR050508">
    <property type="entry name" value="Methyltransf_Superfamily"/>
</dbReference>
<proteinExistence type="predicted"/>
<name>W6M9D2_9GAMM</name>
<reference evidence="2" key="2">
    <citation type="submission" date="2014-03" db="EMBL/GenBank/DDBJ databases">
        <title>Candidatus Competibacter-lineage genomes retrieved from metagenomes reveal functional metabolic diversity.</title>
        <authorList>
            <person name="McIlroy S.J."/>
            <person name="Albertsen M."/>
            <person name="Andresen E.K."/>
            <person name="Saunders A.M."/>
            <person name="Kristiansen R."/>
            <person name="Stokholm-Bjerregaard M."/>
            <person name="Nielsen K.L."/>
            <person name="Nielsen P.H."/>
        </authorList>
    </citation>
    <scope>NUCLEOTIDE SEQUENCE</scope>
    <source>
        <strain evidence="2">Run_A_D11</strain>
    </source>
</reference>